<proteinExistence type="predicted"/>
<name>A0A067RRM3_ZOONE</name>
<dbReference type="STRING" id="136037.A0A067RRM3"/>
<gene>
    <name evidence="3" type="ORF">L798_01413</name>
</gene>
<dbReference type="InterPro" id="IPR045806">
    <property type="entry name" value="BAMBI_C"/>
</dbReference>
<evidence type="ECO:0000256" key="1">
    <source>
        <dbReference type="SAM" id="Phobius"/>
    </source>
</evidence>
<dbReference type="Pfam" id="PF19337">
    <property type="entry name" value="BAMBI_C"/>
    <property type="match status" value="1"/>
</dbReference>
<keyword evidence="4" id="KW-1185">Reference proteome</keyword>
<keyword evidence="1" id="KW-1133">Transmembrane helix</keyword>
<feature type="domain" description="BMP and activin membrane-bound inhibitor C-terminal" evidence="2">
    <location>
        <begin position="105"/>
        <end position="138"/>
    </location>
</feature>
<reference evidence="3 4" key="1">
    <citation type="journal article" date="2014" name="Nat. Commun.">
        <title>Molecular traces of alternative social organization in a termite genome.</title>
        <authorList>
            <person name="Terrapon N."/>
            <person name="Li C."/>
            <person name="Robertson H.M."/>
            <person name="Ji L."/>
            <person name="Meng X."/>
            <person name="Booth W."/>
            <person name="Chen Z."/>
            <person name="Childers C.P."/>
            <person name="Glastad K.M."/>
            <person name="Gokhale K."/>
            <person name="Gowin J."/>
            <person name="Gronenberg W."/>
            <person name="Hermansen R.A."/>
            <person name="Hu H."/>
            <person name="Hunt B.G."/>
            <person name="Huylmans A.K."/>
            <person name="Khalil S.M."/>
            <person name="Mitchell R.D."/>
            <person name="Munoz-Torres M.C."/>
            <person name="Mustard J.A."/>
            <person name="Pan H."/>
            <person name="Reese J.T."/>
            <person name="Scharf M.E."/>
            <person name="Sun F."/>
            <person name="Vogel H."/>
            <person name="Xiao J."/>
            <person name="Yang W."/>
            <person name="Yang Z."/>
            <person name="Yang Z."/>
            <person name="Zhou J."/>
            <person name="Zhu J."/>
            <person name="Brent C.S."/>
            <person name="Elsik C.G."/>
            <person name="Goodisman M.A."/>
            <person name="Liberles D.A."/>
            <person name="Roe R.M."/>
            <person name="Vargo E.L."/>
            <person name="Vilcinskas A."/>
            <person name="Wang J."/>
            <person name="Bornberg-Bauer E."/>
            <person name="Korb J."/>
            <person name="Zhang G."/>
            <person name="Liebig J."/>
        </authorList>
    </citation>
    <scope>NUCLEOTIDE SEQUENCE [LARGE SCALE GENOMIC DNA]</scope>
    <source>
        <tissue evidence="3">Whole organism</tissue>
    </source>
</reference>
<dbReference type="Proteomes" id="UP000027135">
    <property type="component" value="Unassembled WGS sequence"/>
</dbReference>
<organism evidence="3 4">
    <name type="scientific">Zootermopsis nevadensis</name>
    <name type="common">Dampwood termite</name>
    <dbReference type="NCBI Taxonomy" id="136037"/>
    <lineage>
        <taxon>Eukaryota</taxon>
        <taxon>Metazoa</taxon>
        <taxon>Ecdysozoa</taxon>
        <taxon>Arthropoda</taxon>
        <taxon>Hexapoda</taxon>
        <taxon>Insecta</taxon>
        <taxon>Pterygota</taxon>
        <taxon>Neoptera</taxon>
        <taxon>Polyneoptera</taxon>
        <taxon>Dictyoptera</taxon>
        <taxon>Blattodea</taxon>
        <taxon>Blattoidea</taxon>
        <taxon>Termitoidae</taxon>
        <taxon>Termopsidae</taxon>
        <taxon>Zootermopsis</taxon>
    </lineage>
</organism>
<dbReference type="eggNOG" id="ENOG502QXJJ">
    <property type="taxonomic scope" value="Eukaryota"/>
</dbReference>
<keyword evidence="1" id="KW-0812">Transmembrane</keyword>
<evidence type="ECO:0000313" key="3">
    <source>
        <dbReference type="EMBL" id="KDR22419.1"/>
    </source>
</evidence>
<sequence>MCKSEGGGCFSNLEDLPDVYRARHGCLGILDGVRLDQCLQPGSSRSPPQTLWCCHKDMCNHIDSPENKLRFNDSFPGSILNTRTDRLYLSGASGAAQTPAGYYNNEVWLKAATIAVPICGALILFFLIALAIKMLRRDSIEQGFIHGGKHGGSIFPPTTGHALVLPASRKPSQYHIHNLDDMSSKKVPLLLQHHNESTSTNCNTVAPVSRCIMLMHPDNALTQTKMGCVGGLQYEKNEANAKLNLAGKPCLQNHPNDYTLLVQSSRQRQDLLSSPISLLHKPRNNTAHSNLYQNVNLALGGTLSNHTPLSVNGKLYDKQHLASVVTWGDAARSASHV</sequence>
<dbReference type="InParanoid" id="A0A067RRM3"/>
<dbReference type="SUPFAM" id="SSF57302">
    <property type="entry name" value="Snake toxin-like"/>
    <property type="match status" value="1"/>
</dbReference>
<dbReference type="Gene3D" id="2.10.60.10">
    <property type="entry name" value="CD59"/>
    <property type="match status" value="1"/>
</dbReference>
<protein>
    <recommendedName>
        <fullName evidence="2">BMP and activin membrane-bound inhibitor C-terminal domain-containing protein</fullName>
    </recommendedName>
</protein>
<accession>A0A067RRM3</accession>
<feature type="transmembrane region" description="Helical" evidence="1">
    <location>
        <begin position="107"/>
        <end position="132"/>
    </location>
</feature>
<dbReference type="EMBL" id="KK852507">
    <property type="protein sequence ID" value="KDR22419.1"/>
    <property type="molecule type" value="Genomic_DNA"/>
</dbReference>
<evidence type="ECO:0000259" key="2">
    <source>
        <dbReference type="Pfam" id="PF19337"/>
    </source>
</evidence>
<dbReference type="InterPro" id="IPR045860">
    <property type="entry name" value="Snake_toxin-like_sf"/>
</dbReference>
<dbReference type="AlphaFoldDB" id="A0A067RRM3"/>
<evidence type="ECO:0000313" key="4">
    <source>
        <dbReference type="Proteomes" id="UP000027135"/>
    </source>
</evidence>
<keyword evidence="1" id="KW-0472">Membrane</keyword>